<keyword evidence="2" id="KW-1185">Reference proteome</keyword>
<proteinExistence type="predicted"/>
<gene>
    <name evidence="1" type="ORF">HPB49_013144</name>
</gene>
<protein>
    <submittedName>
        <fullName evidence="1">Uncharacterized protein</fullName>
    </submittedName>
</protein>
<reference evidence="1" key="1">
    <citation type="submission" date="2020-05" db="EMBL/GenBank/DDBJ databases">
        <title>Large-scale comparative analyses of tick genomes elucidate their genetic diversity and vector capacities.</title>
        <authorList>
            <person name="Jia N."/>
            <person name="Wang J."/>
            <person name="Shi W."/>
            <person name="Du L."/>
            <person name="Sun Y."/>
            <person name="Zhan W."/>
            <person name="Jiang J."/>
            <person name="Wang Q."/>
            <person name="Zhang B."/>
            <person name="Ji P."/>
            <person name="Sakyi L.B."/>
            <person name="Cui X."/>
            <person name="Yuan T."/>
            <person name="Jiang B."/>
            <person name="Yang W."/>
            <person name="Lam T.T.-Y."/>
            <person name="Chang Q."/>
            <person name="Ding S."/>
            <person name="Wang X."/>
            <person name="Zhu J."/>
            <person name="Ruan X."/>
            <person name="Zhao L."/>
            <person name="Wei J."/>
            <person name="Que T."/>
            <person name="Du C."/>
            <person name="Cheng J."/>
            <person name="Dai P."/>
            <person name="Han X."/>
            <person name="Huang E."/>
            <person name="Gao Y."/>
            <person name="Liu J."/>
            <person name="Shao H."/>
            <person name="Ye R."/>
            <person name="Li L."/>
            <person name="Wei W."/>
            <person name="Wang X."/>
            <person name="Wang C."/>
            <person name="Yang T."/>
            <person name="Huo Q."/>
            <person name="Li W."/>
            <person name="Guo W."/>
            <person name="Chen H."/>
            <person name="Zhou L."/>
            <person name="Ni X."/>
            <person name="Tian J."/>
            <person name="Zhou Y."/>
            <person name="Sheng Y."/>
            <person name="Liu T."/>
            <person name="Pan Y."/>
            <person name="Xia L."/>
            <person name="Li J."/>
            <person name="Zhao F."/>
            <person name="Cao W."/>
        </authorList>
    </citation>
    <scope>NUCLEOTIDE SEQUENCE</scope>
    <source>
        <strain evidence="1">Dsil-2018</strain>
    </source>
</reference>
<organism evidence="1 2">
    <name type="scientific">Dermacentor silvarum</name>
    <name type="common">Tick</name>
    <dbReference type="NCBI Taxonomy" id="543639"/>
    <lineage>
        <taxon>Eukaryota</taxon>
        <taxon>Metazoa</taxon>
        <taxon>Ecdysozoa</taxon>
        <taxon>Arthropoda</taxon>
        <taxon>Chelicerata</taxon>
        <taxon>Arachnida</taxon>
        <taxon>Acari</taxon>
        <taxon>Parasitiformes</taxon>
        <taxon>Ixodida</taxon>
        <taxon>Ixodoidea</taxon>
        <taxon>Ixodidae</taxon>
        <taxon>Rhipicephalinae</taxon>
        <taxon>Dermacentor</taxon>
    </lineage>
</organism>
<name>A0ACB8E013_DERSI</name>
<dbReference type="EMBL" id="CM023470">
    <property type="protein sequence ID" value="KAH7980117.1"/>
    <property type="molecule type" value="Genomic_DNA"/>
</dbReference>
<accession>A0ACB8E013</accession>
<evidence type="ECO:0000313" key="2">
    <source>
        <dbReference type="Proteomes" id="UP000821865"/>
    </source>
</evidence>
<comment type="caution">
    <text evidence="1">The sequence shown here is derived from an EMBL/GenBank/DDBJ whole genome shotgun (WGS) entry which is preliminary data.</text>
</comment>
<sequence>MELSEDYAACRALLPQELLCRIFAYLGVADRLAAGLTCKTWHKLTADSRIYGDVVVTLEKNVKERMVALSTSQTVVTCLVVKNSALDAAAMFWEHVGSTLKRLHFENCCFSWKEFASVLLKCPKLEHLAICRCDKFVSSSDESAFGDSAPQFFRPTPSGISSVDLSENADLSDSAFHQVMTVVGKLHALSLEGCALCVHPAIYRRFYPPGQVHSPLVLTFQHMLRSLEGAPLRVLNLSRTMIDNKCLAQLSAAYSKTLRELHAASCAQLGLQGVRALCENVPKLKCLNLGSNRQLKDNCLLTVCESLENLETLNMSNCTEITYAGFAKLAHLRKLQYASFSDCCLSDQETMVQLFSSRPWPAMRALNISSCRINDAVARCLAEQMPTLVSLDVSHTTLLTDDAVRAIWTHLRLLRVLRMERCLKLTDAALYRSGNLKTCEPTSMACLSGLKKLSLSGCYLVSDAGVLAAVIFKELTSLDVGHCNLLSSASLKHIALHCPSLSKLVLSFCVQLDDGALTSVLRPSTRLRHLNIEGCRNMTDTALIYVAQCLSVKYEVMRALWKMVAVPGLTYAKRRTMPLLRSAGIPGEASERGRLVLGVHRHTPVEAIQGEMGWSSFTAREAVAKATYENRLLRLPEENVARQVMVYTIFADKSTKWTRRTAALQRRFGLPTICLEEAVQKPRDPMGRGTRLQVRQKEAAAWRKAKEEKSSLKWYRSEKLEIHTKCCYDNSKGSALLAEESGCAAHTHLESALHRGGFHNVRPLWKVGRDTVSRGPGVWWHLSTSPHTGTAHRTWFQDGGGRGRGGYQEMPRVLVAAWSAAPMTVRIYIFFSEVHEKMFP</sequence>
<dbReference type="Proteomes" id="UP000821865">
    <property type="component" value="Chromosome 1"/>
</dbReference>
<evidence type="ECO:0000313" key="1">
    <source>
        <dbReference type="EMBL" id="KAH7980117.1"/>
    </source>
</evidence>